<protein>
    <submittedName>
        <fullName evidence="1">Uncharacterized protein</fullName>
    </submittedName>
</protein>
<keyword evidence="2" id="KW-1185">Reference proteome</keyword>
<organism evidence="1 2">
    <name type="scientific">Halogranum tailed virus 1</name>
    <dbReference type="NCBI Taxonomy" id="1273749"/>
    <lineage>
        <taxon>Viruses</taxon>
        <taxon>Duplodnaviria</taxon>
        <taxon>Heunggongvirae</taxon>
        <taxon>Uroviricota</taxon>
        <taxon>Caudoviricetes</taxon>
        <taxon>Thumleimavirales</taxon>
        <taxon>Halomagnusviridae</taxon>
        <taxon>Hagravirus</taxon>
        <taxon>Hagravirus capitaneum</taxon>
        <taxon>Hagravirus HGTV1</taxon>
    </lineage>
</organism>
<dbReference type="KEGG" id="vg:16193897"/>
<evidence type="ECO:0000313" key="1">
    <source>
        <dbReference type="EMBL" id="AGM11336.1"/>
    </source>
</evidence>
<evidence type="ECO:0000313" key="2">
    <source>
        <dbReference type="Proteomes" id="UP000202786"/>
    </source>
</evidence>
<dbReference type="GeneID" id="16193897"/>
<sequence>MTEVFIVQGDNLKSGDTDPDLVVKLRKDNANAFDLSGTPTVSFYMREIDEDTLAVDDDTTGNVTIEDASTGKVSYSWQSGDTDLAGTYIFEFEVDDGQTRTFPNKGYGEIRIQEALK</sequence>
<dbReference type="RefSeq" id="YP_008059214.1">
    <property type="nucleotide sequence ID" value="NC_021328.1"/>
</dbReference>
<dbReference type="EMBL" id="KC292026">
    <property type="protein sequence ID" value="AGM11336.1"/>
    <property type="molecule type" value="Genomic_DNA"/>
</dbReference>
<dbReference type="Gene3D" id="2.60.40.3350">
    <property type="match status" value="1"/>
</dbReference>
<accession>R4TGG8</accession>
<proteinExistence type="predicted"/>
<gene>
    <name evidence="1" type="primary">6</name>
    <name evidence="1" type="ORF">HGTV1_6</name>
</gene>
<reference evidence="1 2" key="1">
    <citation type="submission" date="2012-12" db="EMBL/GenBank/DDBJ databases">
        <authorList>
            <person name="Sencilo A."/>
            <person name="Jacobs-Sera D."/>
            <person name="Russell D.A."/>
            <person name="Ko C."/>
            <person name="Atanasova N."/>
            <person name="Osterlund E."/>
            <person name="Oksanen H.M."/>
            <person name="Bamford D.H."/>
            <person name="Hatfull G.F."/>
            <person name="Roine E."/>
            <person name="Hendrix R.W."/>
        </authorList>
    </citation>
    <scope>NUCLEOTIDE SEQUENCE [LARGE SCALE GENOMIC DNA]</scope>
</reference>
<dbReference type="Proteomes" id="UP000202786">
    <property type="component" value="Segment"/>
</dbReference>
<name>R4TGG8_9CAUD</name>